<dbReference type="PANTHER" id="PTHR42731:SF5">
    <property type="entry name" value="RADICAL SAM DOMAIN PROTEIN"/>
    <property type="match status" value="1"/>
</dbReference>
<dbReference type="RefSeq" id="WP_093393744.1">
    <property type="nucleotide sequence ID" value="NZ_FOUU01000002.1"/>
</dbReference>
<dbReference type="Pfam" id="PF04055">
    <property type="entry name" value="Radical_SAM"/>
    <property type="match status" value="1"/>
</dbReference>
<feature type="domain" description="Radical SAM core" evidence="1">
    <location>
        <begin position="246"/>
        <end position="480"/>
    </location>
</feature>
<dbReference type="SMART" id="SM00729">
    <property type="entry name" value="Elp3"/>
    <property type="match status" value="1"/>
</dbReference>
<dbReference type="SFLD" id="SFLDG01082">
    <property type="entry name" value="B12-binding_domain_containing"/>
    <property type="match status" value="1"/>
</dbReference>
<evidence type="ECO:0000259" key="1">
    <source>
        <dbReference type="PROSITE" id="PS51918"/>
    </source>
</evidence>
<accession>A0A1I4SB61</accession>
<dbReference type="GO" id="GO:0051536">
    <property type="term" value="F:iron-sulfur cluster binding"/>
    <property type="evidence" value="ECO:0007669"/>
    <property type="project" value="InterPro"/>
</dbReference>
<evidence type="ECO:0000313" key="3">
    <source>
        <dbReference type="Proteomes" id="UP000199611"/>
    </source>
</evidence>
<dbReference type="GO" id="GO:0003824">
    <property type="term" value="F:catalytic activity"/>
    <property type="evidence" value="ECO:0007669"/>
    <property type="project" value="InterPro"/>
</dbReference>
<proteinExistence type="predicted"/>
<keyword evidence="3" id="KW-1185">Reference proteome</keyword>
<dbReference type="InterPro" id="IPR023404">
    <property type="entry name" value="rSAM_horseshoe"/>
</dbReference>
<dbReference type="OrthoDB" id="9806827at2"/>
<dbReference type="PANTHER" id="PTHR42731">
    <property type="entry name" value="SLL1084 PROTEIN"/>
    <property type="match status" value="1"/>
</dbReference>
<dbReference type="AlphaFoldDB" id="A0A1I4SB61"/>
<dbReference type="STRING" id="39841.SAMN05660836_00858"/>
<dbReference type="InterPro" id="IPR045784">
    <property type="entry name" value="Radical_SAM_N2"/>
</dbReference>
<dbReference type="InterPro" id="IPR007197">
    <property type="entry name" value="rSAM"/>
</dbReference>
<dbReference type="EMBL" id="FOUU01000002">
    <property type="protein sequence ID" value="SFM61513.1"/>
    <property type="molecule type" value="Genomic_DNA"/>
</dbReference>
<dbReference type="Gene3D" id="3.80.30.20">
    <property type="entry name" value="tm_1862 like domain"/>
    <property type="match status" value="1"/>
</dbReference>
<dbReference type="PROSITE" id="PS51918">
    <property type="entry name" value="RADICAL_SAM"/>
    <property type="match status" value="1"/>
</dbReference>
<evidence type="ECO:0000313" key="2">
    <source>
        <dbReference type="EMBL" id="SFM61513.1"/>
    </source>
</evidence>
<name>A0A1I4SB61_9BACT</name>
<sequence>MLWKLKQTQLEWLKHERGTVKKDWGGKITVALAFPNRYHLGMSNLGYQTVYGLFNVPDDVVCERVFFPEPEDEKILENDQGPLISLESQKPVRDFDFLIFSVPFENDYTNVLKILKWAKIPLRSKERTAEHPLVAMGGVTAFLNPQVLAPFMDFVFVGEAEVFQKTFLDYCRSQPRGKNRREWLLELARSVKGIYVPQFYREEYNSDGTLRTVEPEFKDLPERIPVQKALSDSFTIARSVITTPKTEFSDVTLVEIGRGCGRGCRFCAAGYIYRPPRFHPGDSVVSSVLGRSSRCGLISAAVGDHPDIDLICSALAGENIQVSFSSLRADGLRESIVKALQTGDHHSAAIAPEAGSEKLRRSVNKKINEETIINAVESFVRAQMRSIKLYFMIGLPTETREDVEDIVRLVKKIRHEMMKTARGKGNAGNLVVNVNCFVPKPFTPFQWASFERVEELKERIKILRKGLGKVPNVRFHSDMPKWAYVQALLARGDSRVGDIVAAAVESGWQRAMKQSQWNPDFWVYRERGEREFFPWEIIDHGIRKEFLRSEYERALQGIESPGCNERPSCKICGVCNRYRQGGQ</sequence>
<reference evidence="2 3" key="1">
    <citation type="submission" date="2016-10" db="EMBL/GenBank/DDBJ databases">
        <authorList>
            <person name="de Groot N.N."/>
        </authorList>
    </citation>
    <scope>NUCLEOTIDE SEQUENCE [LARGE SCALE GENOMIC DNA]</scope>
    <source>
        <strain evidence="2 3">DSM 9990</strain>
    </source>
</reference>
<dbReference type="InterPro" id="IPR058240">
    <property type="entry name" value="rSAM_sf"/>
</dbReference>
<dbReference type="InterPro" id="IPR006638">
    <property type="entry name" value="Elp3/MiaA/NifB-like_rSAM"/>
</dbReference>
<dbReference type="Proteomes" id="UP000199611">
    <property type="component" value="Unassembled WGS sequence"/>
</dbReference>
<organism evidence="2 3">
    <name type="scientific">Thermodesulforhabdus norvegica</name>
    <dbReference type="NCBI Taxonomy" id="39841"/>
    <lineage>
        <taxon>Bacteria</taxon>
        <taxon>Pseudomonadati</taxon>
        <taxon>Thermodesulfobacteriota</taxon>
        <taxon>Syntrophobacteria</taxon>
        <taxon>Syntrophobacterales</taxon>
        <taxon>Thermodesulforhabdaceae</taxon>
        <taxon>Thermodesulforhabdus</taxon>
    </lineage>
</organism>
<dbReference type="Pfam" id="PF19864">
    <property type="entry name" value="Radical_SAM_N2"/>
    <property type="match status" value="1"/>
</dbReference>
<protein>
    <submittedName>
        <fullName evidence="2">Radical SAM superfamily enzyme YgiQ, UPF0313 family</fullName>
    </submittedName>
</protein>
<dbReference type="SFLD" id="SFLDS00029">
    <property type="entry name" value="Radical_SAM"/>
    <property type="match status" value="1"/>
</dbReference>
<dbReference type="CDD" id="cd01335">
    <property type="entry name" value="Radical_SAM"/>
    <property type="match status" value="1"/>
</dbReference>
<dbReference type="SUPFAM" id="SSF102114">
    <property type="entry name" value="Radical SAM enzymes"/>
    <property type="match status" value="1"/>
</dbReference>
<gene>
    <name evidence="2" type="ORF">SAMN05660836_00858</name>
</gene>